<evidence type="ECO:0000256" key="1">
    <source>
        <dbReference type="SAM" id="MobiDB-lite"/>
    </source>
</evidence>
<protein>
    <recommendedName>
        <fullName evidence="5">Insulin-induced protein family</fullName>
    </recommendedName>
</protein>
<feature type="transmembrane region" description="Helical" evidence="2">
    <location>
        <begin position="197"/>
        <end position="215"/>
    </location>
</feature>
<keyword evidence="2" id="KW-0472">Membrane</keyword>
<gene>
    <name evidence="3" type="ORF">R1sor_020733</name>
</gene>
<comment type="caution">
    <text evidence="3">The sequence shown here is derived from an EMBL/GenBank/DDBJ whole genome shotgun (WGS) entry which is preliminary data.</text>
</comment>
<evidence type="ECO:0008006" key="5">
    <source>
        <dbReference type="Google" id="ProtNLM"/>
    </source>
</evidence>
<dbReference type="Proteomes" id="UP001633002">
    <property type="component" value="Unassembled WGS sequence"/>
</dbReference>
<evidence type="ECO:0000256" key="2">
    <source>
        <dbReference type="SAM" id="Phobius"/>
    </source>
</evidence>
<keyword evidence="2" id="KW-1133">Transmembrane helix</keyword>
<dbReference type="PANTHER" id="PTHR36774:SF1">
    <property type="entry name" value="INSULIN-INDUCED PROTEIN"/>
    <property type="match status" value="1"/>
</dbReference>
<keyword evidence="2" id="KW-0812">Transmembrane</keyword>
<reference evidence="3 4" key="1">
    <citation type="submission" date="2024-09" db="EMBL/GenBank/DDBJ databases">
        <title>Chromosome-scale assembly of Riccia sorocarpa.</title>
        <authorList>
            <person name="Paukszto L."/>
        </authorList>
    </citation>
    <scope>NUCLEOTIDE SEQUENCE [LARGE SCALE GENOMIC DNA]</scope>
    <source>
        <strain evidence="3">LP-2024</strain>
        <tissue evidence="3">Aerial parts of the thallus</tissue>
    </source>
</reference>
<organism evidence="3 4">
    <name type="scientific">Riccia sorocarpa</name>
    <dbReference type="NCBI Taxonomy" id="122646"/>
    <lineage>
        <taxon>Eukaryota</taxon>
        <taxon>Viridiplantae</taxon>
        <taxon>Streptophyta</taxon>
        <taxon>Embryophyta</taxon>
        <taxon>Marchantiophyta</taxon>
        <taxon>Marchantiopsida</taxon>
        <taxon>Marchantiidae</taxon>
        <taxon>Marchantiales</taxon>
        <taxon>Ricciaceae</taxon>
        <taxon>Riccia</taxon>
    </lineage>
</organism>
<feature type="region of interest" description="Disordered" evidence="1">
    <location>
        <begin position="78"/>
        <end position="109"/>
    </location>
</feature>
<feature type="transmembrane region" description="Helical" evidence="2">
    <location>
        <begin position="157"/>
        <end position="177"/>
    </location>
</feature>
<keyword evidence="4" id="KW-1185">Reference proteome</keyword>
<evidence type="ECO:0000313" key="3">
    <source>
        <dbReference type="EMBL" id="KAL3677777.1"/>
    </source>
</evidence>
<name>A0ABD3GF10_9MARC</name>
<evidence type="ECO:0000313" key="4">
    <source>
        <dbReference type="Proteomes" id="UP001633002"/>
    </source>
</evidence>
<feature type="transmembrane region" description="Helical" evidence="2">
    <location>
        <begin position="276"/>
        <end position="295"/>
    </location>
</feature>
<proteinExistence type="predicted"/>
<sequence>MTSLLHHHRFFKYQSHTLSGSRPAPPRRAFGVFSRAQLTLSLLSNSDGAESCRRFSKVNFSVRSPLFSSSRSTSEKWSEKMSTQCAAAETDGGRRSANSSEPVEEREDGILPQGWQKVALLLFGLGFLLGPPLDAIHSRVQLQIYDNGAIDLFGLKTNIWVPPLLGVFYSVVGLLQLALDRKLAPKGRIPQANAQKVLFSLITLALLLELSAEMYKAGVPFNIEGYVLFALAELNWFLLENTWWGFALASLVGIACPLAEIPILKMFELWHYPKANLELFGVGVVTWVLCCYFFYTPFISNLARWLSSTVEKKSIKLK</sequence>
<dbReference type="AlphaFoldDB" id="A0ABD3GF10"/>
<accession>A0ABD3GF10</accession>
<dbReference type="EMBL" id="JBJQOH010000007">
    <property type="protein sequence ID" value="KAL3677777.1"/>
    <property type="molecule type" value="Genomic_DNA"/>
</dbReference>
<dbReference type="PANTHER" id="PTHR36774">
    <property type="entry name" value="INSULIN-INDUCED PROTEIN"/>
    <property type="match status" value="1"/>
</dbReference>
<feature type="transmembrane region" description="Helical" evidence="2">
    <location>
        <begin position="243"/>
        <end position="264"/>
    </location>
</feature>